<dbReference type="EMBL" id="NBEF01000017">
    <property type="protein sequence ID" value="OQQ90766.1"/>
    <property type="molecule type" value="Genomic_DNA"/>
</dbReference>
<feature type="transmembrane region" description="Helical" evidence="7">
    <location>
        <begin position="252"/>
        <end position="275"/>
    </location>
</feature>
<feature type="transmembrane region" description="Helical" evidence="7">
    <location>
        <begin position="6"/>
        <end position="29"/>
    </location>
</feature>
<dbReference type="EC" id="2.7.8.13" evidence="7 8"/>
<evidence type="ECO:0000313" key="11">
    <source>
        <dbReference type="EMBL" id="ARU19172.1"/>
    </source>
</evidence>
<dbReference type="Proteomes" id="UP000245607">
    <property type="component" value="Unassembled WGS sequence"/>
</dbReference>
<dbReference type="UniPathway" id="UPA00219"/>
<evidence type="ECO:0000313" key="23">
    <source>
        <dbReference type="Proteomes" id="UP000218139"/>
    </source>
</evidence>
<name>A0A089QC82_9LACO</name>
<reference evidence="10 19" key="1">
    <citation type="journal article" date="2014" name="BMC Genomics">
        <title>Unusual genome complexity in Lactobacillus salivarius JCM1046.</title>
        <authorList>
            <person name="Raftis E.J."/>
            <person name="Forde B.M."/>
            <person name="Claesson M.J."/>
            <person name="O'Toole P.W."/>
        </authorList>
    </citation>
    <scope>NUCLEOTIDE SEQUENCE [LARGE SCALE GENOMIC DNA]</scope>
    <source>
        <strain evidence="10 19">JCM1046</strain>
    </source>
</reference>
<dbReference type="InterPro" id="IPR000715">
    <property type="entry name" value="Glycosyl_transferase_4"/>
</dbReference>
<dbReference type="Proteomes" id="UP000470980">
    <property type="component" value="Unassembled WGS sequence"/>
</dbReference>
<dbReference type="EMBL" id="VSTR01000001">
    <property type="protein sequence ID" value="MYY72561.1"/>
    <property type="molecule type" value="Genomic_DNA"/>
</dbReference>
<evidence type="ECO:0000313" key="16">
    <source>
        <dbReference type="EMBL" id="PAY45041.1"/>
    </source>
</evidence>
<evidence type="ECO:0000256" key="6">
    <source>
        <dbReference type="ARBA" id="ARBA00023136"/>
    </source>
</evidence>
<feature type="transmembrane region" description="Helical" evidence="7">
    <location>
        <begin position="178"/>
        <end position="197"/>
    </location>
</feature>
<evidence type="ECO:0000256" key="2">
    <source>
        <dbReference type="ARBA" id="ARBA00005583"/>
    </source>
</evidence>
<keyword evidence="5 7" id="KW-1133">Transmembrane helix</keyword>
<dbReference type="AlphaFoldDB" id="A0A089QC82"/>
<comment type="function">
    <text evidence="7">Catalyzes the initial step of the lipid cycle reactions in the biosynthesis of the cell wall peptidoglycan: transfers peptidoglycan precursor phospho-MurNAc-pentapeptide from UDP-MurNAc-pentapeptide onto the lipid carrier undecaprenyl phosphate, yielding undecaprenyl-pyrophosphoryl-MurNAc-pentapeptide, known as lipid I.</text>
</comment>
<keyword evidence="7" id="KW-0961">Cell wall biogenesis/degradation</keyword>
<reference evidence="20 21" key="3">
    <citation type="submission" date="2017-03" db="EMBL/GenBank/DDBJ databases">
        <title>Phylogenomics and comparative genomics of Lactobacillus salivarius, a mammalian gut commensal.</title>
        <authorList>
            <person name="Harris H.M."/>
        </authorList>
    </citation>
    <scope>NUCLEOTIDE SEQUENCE [LARGE SCALE GENOMIC DNA]</scope>
    <source>
        <strain evidence="15 20">AH4231</strain>
        <strain evidence="14 21">JCM 1047</strain>
    </source>
</reference>
<comment type="subcellular location">
    <subcellularLocation>
        <location evidence="7">Cell membrane</location>
        <topology evidence="7">Multi-pass membrane protein</topology>
    </subcellularLocation>
    <subcellularLocation>
        <location evidence="1">Membrane</location>
        <topology evidence="1">Multi-pass membrane protein</topology>
    </subcellularLocation>
</comment>
<evidence type="ECO:0000256" key="5">
    <source>
        <dbReference type="ARBA" id="ARBA00022989"/>
    </source>
</evidence>
<dbReference type="Proteomes" id="UP000192575">
    <property type="component" value="Unassembled WGS sequence"/>
</dbReference>
<evidence type="ECO:0000256" key="7">
    <source>
        <dbReference type="HAMAP-Rule" id="MF_00038"/>
    </source>
</evidence>
<dbReference type="Proteomes" id="UP000244552">
    <property type="component" value="Unassembled WGS sequence"/>
</dbReference>
<comment type="cofactor">
    <cofactor evidence="7 9">
        <name>Mg(2+)</name>
        <dbReference type="ChEBI" id="CHEBI:18420"/>
    </cofactor>
</comment>
<dbReference type="GO" id="GO:0008963">
    <property type="term" value="F:phospho-N-acetylmuramoyl-pentapeptide-transferase activity"/>
    <property type="evidence" value="ECO:0007669"/>
    <property type="project" value="UniProtKB-UniRule"/>
</dbReference>
<comment type="similarity">
    <text evidence="2 7">Belongs to the glycosyltransferase 4 family. MraY subfamily.</text>
</comment>
<dbReference type="EMBL" id="NBEY01000044">
    <property type="protein sequence ID" value="OQR25214.1"/>
    <property type="molecule type" value="Genomic_DNA"/>
</dbReference>
<dbReference type="PROSITE" id="PS01348">
    <property type="entry name" value="MRAY_2"/>
    <property type="match status" value="1"/>
</dbReference>
<keyword evidence="7" id="KW-0573">Peptidoglycan synthesis</keyword>
<reference evidence="16 23" key="2">
    <citation type="submission" date="2016-05" db="EMBL/GenBank/DDBJ databases">
        <authorList>
            <person name="Lee J.-Y."/>
            <person name="Kim E.B."/>
            <person name="Choi Y.-J."/>
        </authorList>
    </citation>
    <scope>NUCLEOTIDE SEQUENCE [LARGE SCALE GENOMIC DNA]</scope>
    <source>
        <strain evidence="16 23">KLA006</strain>
    </source>
</reference>
<dbReference type="Proteomes" id="UP000192353">
    <property type="component" value="Unassembled WGS sequence"/>
</dbReference>
<evidence type="ECO:0000313" key="17">
    <source>
        <dbReference type="EMBL" id="PTR97385.1"/>
    </source>
</evidence>
<feature type="binding site" evidence="9">
    <location>
        <position position="231"/>
    </location>
    <ligand>
        <name>Mg(2+)</name>
        <dbReference type="ChEBI" id="CHEBI:18420"/>
    </ligand>
</feature>
<dbReference type="GO" id="GO:0009252">
    <property type="term" value="P:peptidoglycan biosynthetic process"/>
    <property type="evidence" value="ECO:0007669"/>
    <property type="project" value="UniProtKB-UniRule"/>
</dbReference>
<evidence type="ECO:0000256" key="1">
    <source>
        <dbReference type="ARBA" id="ARBA00004141"/>
    </source>
</evidence>
<evidence type="ECO:0000313" key="27">
    <source>
        <dbReference type="Proteomes" id="UP000471300"/>
    </source>
</evidence>
<keyword evidence="3 7" id="KW-0808">Transferase</keyword>
<evidence type="ECO:0000313" key="21">
    <source>
        <dbReference type="Proteomes" id="UP000192575"/>
    </source>
</evidence>
<proteinExistence type="inferred from homology"/>
<dbReference type="Proteomes" id="UP000195378">
    <property type="component" value="Chromosome"/>
</dbReference>
<keyword evidence="7" id="KW-0133">Cell shape</keyword>
<dbReference type="Proteomes" id="UP000218139">
    <property type="component" value="Unassembled WGS sequence"/>
</dbReference>
<feature type="transmembrane region" description="Helical" evidence="7">
    <location>
        <begin position="80"/>
        <end position="98"/>
    </location>
</feature>
<evidence type="ECO:0000313" key="26">
    <source>
        <dbReference type="Proteomes" id="UP000470980"/>
    </source>
</evidence>
<accession>A0A089QC82</accession>
<dbReference type="EMBL" id="QFAS01000005">
    <property type="protein sequence ID" value="PWG53278.1"/>
    <property type="molecule type" value="Genomic_DNA"/>
</dbReference>
<dbReference type="CDD" id="cd06852">
    <property type="entry name" value="GT_MraY"/>
    <property type="match status" value="1"/>
</dbReference>
<dbReference type="GO" id="GO:0005886">
    <property type="term" value="C:plasma membrane"/>
    <property type="evidence" value="ECO:0007669"/>
    <property type="project" value="UniProtKB-SubCell"/>
</dbReference>
<feature type="binding site" evidence="9">
    <location>
        <position position="171"/>
    </location>
    <ligand>
        <name>Mg(2+)</name>
        <dbReference type="ChEBI" id="CHEBI:18420"/>
    </ligand>
</feature>
<dbReference type="InterPro" id="IPR018480">
    <property type="entry name" value="PNAcMuramoyl-5peptid_Trfase_CS"/>
</dbReference>
<feature type="transmembrane region" description="Helical" evidence="7">
    <location>
        <begin position="146"/>
        <end position="166"/>
    </location>
</feature>
<evidence type="ECO:0000313" key="22">
    <source>
        <dbReference type="Proteomes" id="UP000195378"/>
    </source>
</evidence>
<keyword evidence="7" id="KW-0131">Cell cycle</keyword>
<evidence type="ECO:0000256" key="3">
    <source>
        <dbReference type="ARBA" id="ARBA00022679"/>
    </source>
</evidence>
<evidence type="ECO:0000313" key="18">
    <source>
        <dbReference type="EMBL" id="PWG53278.1"/>
    </source>
</evidence>
<evidence type="ECO:0000256" key="9">
    <source>
        <dbReference type="PIRSR" id="PIRSR600715-1"/>
    </source>
</evidence>
<evidence type="ECO:0000313" key="24">
    <source>
        <dbReference type="Proteomes" id="UP000244552"/>
    </source>
</evidence>
<protein>
    <recommendedName>
        <fullName evidence="7 8">Phospho-N-acetylmuramoyl-pentapeptide-transferase</fullName>
        <ecNumber evidence="7 8">2.7.8.13</ecNumber>
    </recommendedName>
    <alternativeName>
        <fullName evidence="7">UDP-MurNAc-pentapeptide phosphotransferase</fullName>
    </alternativeName>
</protein>
<dbReference type="InterPro" id="IPR003524">
    <property type="entry name" value="PNAcMuramoyl-5peptid_Trfase"/>
</dbReference>
<evidence type="ECO:0000313" key="12">
    <source>
        <dbReference type="EMBL" id="MYY72561.1"/>
    </source>
</evidence>
<dbReference type="GO" id="GO:0008360">
    <property type="term" value="P:regulation of cell shape"/>
    <property type="evidence" value="ECO:0007669"/>
    <property type="project" value="UniProtKB-KW"/>
</dbReference>
<evidence type="ECO:0000256" key="4">
    <source>
        <dbReference type="ARBA" id="ARBA00022692"/>
    </source>
</evidence>
<evidence type="ECO:0000313" key="15">
    <source>
        <dbReference type="EMBL" id="OQR25214.1"/>
    </source>
</evidence>
<sequence>MNSMLLIIAPAVCAFILTVIFVPMFISYFRKRKEGQMIREEGPKWHQKKSGTPTMGGFVFNLAILAVVLVFGLLTKNLHAKLLIITFILVLYGFLGFWDDSIKLWKKQNEGLKAWQKFLGQVVGALLFVFVFVHEKLPLSLALFGHELHLGLVLYTLFAIFWLVGFSNAVNLTDGIDGLVSGQAIIAFATYGIIAYYQGQFDVLLFCATVIGALLGFIIFNHKPAKIFMGDMGSLALGGALAAVSLMTHHELALLVIGFVFVMETASVILQVASFKLTGKRIFKMSPIHHHFEMCGWSEWRIDITFWCIGIICSAIALAFIL</sequence>
<dbReference type="SMR" id="A0A089QC82"/>
<keyword evidence="7 9" id="KW-0479">Metal-binding</keyword>
<feature type="transmembrane region" description="Helical" evidence="7">
    <location>
        <begin position="304"/>
        <end position="321"/>
    </location>
</feature>
<evidence type="ECO:0000313" key="13">
    <source>
        <dbReference type="EMBL" id="MYZ65556.1"/>
    </source>
</evidence>
<evidence type="ECO:0000313" key="10">
    <source>
        <dbReference type="EMBL" id="AIR10714.1"/>
    </source>
</evidence>
<dbReference type="EMBL" id="QAGV01000002">
    <property type="protein sequence ID" value="PTR97385.1"/>
    <property type="molecule type" value="Genomic_DNA"/>
</dbReference>
<organism evidence="10 19">
    <name type="scientific">Ligilactobacillus salivarius</name>
    <dbReference type="NCBI Taxonomy" id="1624"/>
    <lineage>
        <taxon>Bacteria</taxon>
        <taxon>Bacillati</taxon>
        <taxon>Bacillota</taxon>
        <taxon>Bacilli</taxon>
        <taxon>Lactobacillales</taxon>
        <taxon>Lactobacillaceae</taxon>
        <taxon>Ligilactobacillus</taxon>
    </lineage>
</organism>
<dbReference type="EMBL" id="CP007646">
    <property type="protein sequence ID" value="AIR10714.1"/>
    <property type="molecule type" value="Genomic_DNA"/>
</dbReference>
<dbReference type="HAMAP" id="MF_00038">
    <property type="entry name" value="MraY"/>
    <property type="match status" value="1"/>
</dbReference>
<evidence type="ECO:0000313" key="25">
    <source>
        <dbReference type="Proteomes" id="UP000245607"/>
    </source>
</evidence>
<evidence type="ECO:0000313" key="14">
    <source>
        <dbReference type="EMBL" id="OQQ90766.1"/>
    </source>
</evidence>
<dbReference type="KEGG" id="lsj:LSJ_1040c"/>
<evidence type="ECO:0000256" key="8">
    <source>
        <dbReference type="NCBIfam" id="TIGR00445"/>
    </source>
</evidence>
<dbReference type="Proteomes" id="UP000029488">
    <property type="component" value="Chromosome"/>
</dbReference>
<dbReference type="RefSeq" id="WP_003700453.1">
    <property type="nucleotide sequence ID" value="NZ_CABMGV010000001.1"/>
</dbReference>
<dbReference type="Proteomes" id="UP000471300">
    <property type="component" value="Unassembled WGS sequence"/>
</dbReference>
<dbReference type="NCBIfam" id="TIGR00445">
    <property type="entry name" value="mraY"/>
    <property type="match status" value="1"/>
</dbReference>
<evidence type="ECO:0000313" key="20">
    <source>
        <dbReference type="Proteomes" id="UP000192353"/>
    </source>
</evidence>
<dbReference type="PANTHER" id="PTHR22926">
    <property type="entry name" value="PHOSPHO-N-ACETYLMURAMOYL-PENTAPEPTIDE-TRANSFERASE"/>
    <property type="match status" value="1"/>
</dbReference>
<feature type="transmembrane region" description="Helical" evidence="7">
    <location>
        <begin position="118"/>
        <end position="134"/>
    </location>
</feature>
<dbReference type="GO" id="GO:0051301">
    <property type="term" value="P:cell division"/>
    <property type="evidence" value="ECO:0007669"/>
    <property type="project" value="UniProtKB-KW"/>
</dbReference>
<reference evidence="11 22" key="4">
    <citation type="submission" date="2017-04" db="EMBL/GenBank/DDBJ databases">
        <title>Complete genome sequence of Lactobacillus salivarius ZLS006, a probiotic strain isolated from healthy piglet.</title>
        <authorList>
            <person name="Zhang D."/>
        </authorList>
    </citation>
    <scope>NUCLEOTIDE SEQUENCE [LARGE SCALE GENOMIC DNA]</scope>
    <source>
        <strain evidence="11 22">ZLS006</strain>
    </source>
</reference>
<dbReference type="GO" id="GO:0071555">
    <property type="term" value="P:cell wall organization"/>
    <property type="evidence" value="ECO:0007669"/>
    <property type="project" value="UniProtKB-KW"/>
</dbReference>
<feature type="transmembrane region" description="Helical" evidence="7">
    <location>
        <begin position="227"/>
        <end position="246"/>
    </location>
</feature>
<evidence type="ECO:0000313" key="19">
    <source>
        <dbReference type="Proteomes" id="UP000029488"/>
    </source>
</evidence>
<dbReference type="EMBL" id="LXZO01000112">
    <property type="protein sequence ID" value="PAY45041.1"/>
    <property type="molecule type" value="Genomic_DNA"/>
</dbReference>
<dbReference type="EMBL" id="VSTU01000001">
    <property type="protein sequence ID" value="MYZ65556.1"/>
    <property type="molecule type" value="Genomic_DNA"/>
</dbReference>
<dbReference type="Pfam" id="PF00953">
    <property type="entry name" value="Glycos_transf_4"/>
    <property type="match status" value="1"/>
</dbReference>
<feature type="transmembrane region" description="Helical" evidence="7">
    <location>
        <begin position="203"/>
        <end position="220"/>
    </location>
</feature>
<dbReference type="GO" id="GO:0046872">
    <property type="term" value="F:metal ion binding"/>
    <property type="evidence" value="ECO:0007669"/>
    <property type="project" value="UniProtKB-KW"/>
</dbReference>
<reference evidence="26 27" key="7">
    <citation type="journal article" date="2020" name="Food Funct.">
        <title>Screening of Lactobacillus salivarius strains from the feces of Chinese populations and the evaluation of their effects against intestinal inflammation in mice.</title>
        <authorList>
            <person name="Zhai Q."/>
            <person name="Shen X."/>
            <person name="Cen S."/>
            <person name="Zhang C."/>
            <person name="Tian F."/>
            <person name="Zhao J."/>
            <person name="Zhang H."/>
            <person name="Xue Y."/>
            <person name="Chen W."/>
        </authorList>
    </citation>
    <scope>NUCLEOTIDE SEQUENCE [LARGE SCALE GENOMIC DNA]</scope>
    <source>
        <strain evidence="13 27">FZJTZ28M4.scaf</strain>
        <strain evidence="12 26">FZJTZ9M6.scaf</strain>
    </source>
</reference>
<comment type="pathway">
    <text evidence="7">Cell wall biogenesis; peptidoglycan biosynthesis.</text>
</comment>
<keyword evidence="7 9" id="KW-0460">Magnesium</keyword>
<keyword evidence="6 7" id="KW-0472">Membrane</keyword>
<reference evidence="17 24" key="5">
    <citation type="journal article" date="2018" name="Genome Announc.">
        <title>Fifty-Six Draft Genome Sequences of 10 Lactobacillus Species from 22 Commercial Dietary Supplements.</title>
        <authorList>
            <person name="Gangiredla J."/>
            <person name="Barnaba T.J."/>
            <person name="Mammel M.K."/>
            <person name="Lacher D.W."/>
            <person name="Elkins C.A."/>
            <person name="Lampel K.A."/>
            <person name="Whitehouse C.A."/>
            <person name="Tartera C."/>
        </authorList>
    </citation>
    <scope>NUCLEOTIDE SEQUENCE [LARGE SCALE GENOMIC DNA]</scope>
    <source>
        <strain evidence="17 24">DS11_12</strain>
    </source>
</reference>
<comment type="catalytic activity">
    <reaction evidence="7">
        <text>UDP-N-acetyl-alpha-D-muramoyl-L-alanyl-gamma-D-glutamyl-L-lysyl-D-alanyl-D-alanine + di-trans,octa-cis-undecaprenyl phosphate = Mur2Ac(oyl-L-Ala-gamma-D-Glu-L-Lys-D-Ala-D-Ala)-di-trans,octa-cis-undecaprenyl diphosphate + UMP</text>
        <dbReference type="Rhea" id="RHEA:21920"/>
        <dbReference type="ChEBI" id="CHEBI:57865"/>
        <dbReference type="ChEBI" id="CHEBI:60032"/>
        <dbReference type="ChEBI" id="CHEBI:60392"/>
        <dbReference type="ChEBI" id="CHEBI:70758"/>
        <dbReference type="EC" id="2.7.8.13"/>
    </reaction>
</comment>
<keyword evidence="7" id="KW-1003">Cell membrane</keyword>
<feature type="transmembrane region" description="Helical" evidence="7">
    <location>
        <begin position="50"/>
        <end position="74"/>
    </location>
</feature>
<reference evidence="18 25" key="6">
    <citation type="submission" date="2018-05" db="EMBL/GenBank/DDBJ databases">
        <title>Lactobacillus salivarius genome sequencing and assembly.</title>
        <authorList>
            <person name="Audisio C."/>
            <person name="Albarracin L."/>
            <person name="Torres M.J."/>
            <person name="Hebert E.M."/>
            <person name="Saavedra L."/>
        </authorList>
    </citation>
    <scope>NUCLEOTIDE SEQUENCE [LARGE SCALE GENOMIC DNA]</scope>
    <source>
        <strain evidence="18 25">A3iob</strain>
    </source>
</reference>
<dbReference type="PANTHER" id="PTHR22926:SF5">
    <property type="entry name" value="PHOSPHO-N-ACETYLMURAMOYL-PENTAPEPTIDE-TRANSFERASE HOMOLOG"/>
    <property type="match status" value="1"/>
</dbReference>
<keyword evidence="7" id="KW-0132">Cell division</keyword>
<dbReference type="OMA" id="DTPTMGG"/>
<gene>
    <name evidence="7 10" type="primary">mraY</name>
    <name evidence="16" type="ORF">A8C52_01860</name>
    <name evidence="15" type="ORF">B6U37_05625</name>
    <name evidence="14" type="ORF">B6U56_05670</name>
    <name evidence="11" type="ORF">B7R82_03860</name>
    <name evidence="18" type="ORF">DB362_04985</name>
    <name evidence="17" type="ORF">DBP89_02835</name>
    <name evidence="13" type="ORF">FYL06_01025</name>
    <name evidence="12" type="ORF">FYL10_02525</name>
    <name evidence="10" type="ORF">LSJ_1040c</name>
</gene>
<keyword evidence="4 7" id="KW-0812">Transmembrane</keyword>
<dbReference type="EMBL" id="CP020858">
    <property type="protein sequence ID" value="ARU19172.1"/>
    <property type="molecule type" value="Genomic_DNA"/>
</dbReference>